<sequence length="168" mass="19649">MARGAVDEPSEWRQCWVACGHIQTTYDHRVDTSVFWTRVLHLIQNFNATPSPDIRTFRYKLLHLSRESGFDYHGFSGLIFLLRLDTFYAWTKIDVHLINLFDAKHGYLAQEEYLKEICSQPRGTKVACPTNHTQRPACRPRDNTTQGREVQCPWDLISIPLHLHYKCC</sequence>
<dbReference type="Proteomes" id="UP001283361">
    <property type="component" value="Unassembled WGS sequence"/>
</dbReference>
<comment type="caution">
    <text evidence="1">The sequence shown here is derived from an EMBL/GenBank/DDBJ whole genome shotgun (WGS) entry which is preliminary data.</text>
</comment>
<evidence type="ECO:0000313" key="1">
    <source>
        <dbReference type="EMBL" id="KAK3738207.1"/>
    </source>
</evidence>
<gene>
    <name evidence="1" type="ORF">RRG08_039618</name>
</gene>
<organism evidence="1 2">
    <name type="scientific">Elysia crispata</name>
    <name type="common">lettuce slug</name>
    <dbReference type="NCBI Taxonomy" id="231223"/>
    <lineage>
        <taxon>Eukaryota</taxon>
        <taxon>Metazoa</taxon>
        <taxon>Spiralia</taxon>
        <taxon>Lophotrochozoa</taxon>
        <taxon>Mollusca</taxon>
        <taxon>Gastropoda</taxon>
        <taxon>Heterobranchia</taxon>
        <taxon>Euthyneura</taxon>
        <taxon>Panpulmonata</taxon>
        <taxon>Sacoglossa</taxon>
        <taxon>Placobranchoidea</taxon>
        <taxon>Plakobranchidae</taxon>
        <taxon>Elysia</taxon>
    </lineage>
</organism>
<reference evidence="1" key="1">
    <citation type="journal article" date="2023" name="G3 (Bethesda)">
        <title>A reference genome for the long-term kleptoplast-retaining sea slug Elysia crispata morphotype clarki.</title>
        <authorList>
            <person name="Eastman K.E."/>
            <person name="Pendleton A.L."/>
            <person name="Shaikh M.A."/>
            <person name="Suttiyut T."/>
            <person name="Ogas R."/>
            <person name="Tomko P."/>
            <person name="Gavelis G."/>
            <person name="Widhalm J.R."/>
            <person name="Wisecaver J.H."/>
        </authorList>
    </citation>
    <scope>NUCLEOTIDE SEQUENCE</scope>
    <source>
        <strain evidence="1">ECLA1</strain>
    </source>
</reference>
<dbReference type="EMBL" id="JAWDGP010006599">
    <property type="protein sequence ID" value="KAK3738207.1"/>
    <property type="molecule type" value="Genomic_DNA"/>
</dbReference>
<keyword evidence="2" id="KW-1185">Reference proteome</keyword>
<evidence type="ECO:0000313" key="2">
    <source>
        <dbReference type="Proteomes" id="UP001283361"/>
    </source>
</evidence>
<accession>A0AAE0YA65</accession>
<name>A0AAE0YA65_9GAST</name>
<dbReference type="AlphaFoldDB" id="A0AAE0YA65"/>
<protein>
    <submittedName>
        <fullName evidence="1">Uncharacterized protein</fullName>
    </submittedName>
</protein>
<proteinExistence type="predicted"/>